<keyword evidence="4" id="KW-1185">Reference proteome</keyword>
<evidence type="ECO:0000256" key="2">
    <source>
        <dbReference type="SAM" id="Phobius"/>
    </source>
</evidence>
<gene>
    <name evidence="3" type="ORF">KFK09_000710</name>
</gene>
<dbReference type="OrthoDB" id="1925408at2759"/>
<evidence type="ECO:0000313" key="3">
    <source>
        <dbReference type="EMBL" id="KAI0531157.1"/>
    </source>
</evidence>
<dbReference type="PANTHER" id="PTHR47479">
    <property type="entry name" value="OS05G0393200 PROTEIN"/>
    <property type="match status" value="1"/>
</dbReference>
<dbReference type="PANTHER" id="PTHR47479:SF2">
    <property type="entry name" value="OS05G0393200 PROTEIN"/>
    <property type="match status" value="1"/>
</dbReference>
<reference evidence="3" key="1">
    <citation type="journal article" date="2022" name="Front. Genet.">
        <title>Chromosome-Scale Assembly of the Dendrobium nobile Genome Provides Insights Into the Molecular Mechanism of the Biosynthesis of the Medicinal Active Ingredient of Dendrobium.</title>
        <authorList>
            <person name="Xu Q."/>
            <person name="Niu S.-C."/>
            <person name="Li K.-L."/>
            <person name="Zheng P.-J."/>
            <person name="Zhang X.-J."/>
            <person name="Jia Y."/>
            <person name="Liu Y."/>
            <person name="Niu Y.-X."/>
            <person name="Yu L.-H."/>
            <person name="Chen D.-F."/>
            <person name="Zhang G.-Q."/>
        </authorList>
    </citation>
    <scope>NUCLEOTIDE SEQUENCE</scope>
    <source>
        <tissue evidence="3">Leaf</tissue>
    </source>
</reference>
<feature type="compositionally biased region" description="Polar residues" evidence="1">
    <location>
        <begin position="29"/>
        <end position="40"/>
    </location>
</feature>
<feature type="compositionally biased region" description="Low complexity" evidence="1">
    <location>
        <begin position="41"/>
        <end position="50"/>
    </location>
</feature>
<sequence length="251" mass="27661">MIYYPISSVTTMASSSPHSFLKPRRLHHQNPNPNPNRKLTSSSLSPSASSSSSCNHSPSATLDLIILVLVLFSCTFLIASSFSHIIRAVSSLFPLIPISDPLPFLAGFLVFLAAFIGAVEIACYRAFIWSRRCENPRCRGLRKAMEFDVQIQTEDCIRFVSSGSGSGSATAVAWKEIDELPWKGGQQGNNPDYECLRAELRRMAPPNGRAVLLFRARCGCPLAKLEAWSQKRGRRHKKGIANLALQGVVNR</sequence>
<comment type="caution">
    <text evidence="3">The sequence shown here is derived from an EMBL/GenBank/DDBJ whole genome shotgun (WGS) entry which is preliminary data.</text>
</comment>
<keyword evidence="2" id="KW-0812">Transmembrane</keyword>
<dbReference type="AlphaFoldDB" id="A0A8T3CDU4"/>
<dbReference type="InterPro" id="IPR044196">
    <property type="entry name" value="At5g19025-like"/>
</dbReference>
<feature type="region of interest" description="Disordered" evidence="1">
    <location>
        <begin position="10"/>
        <end position="50"/>
    </location>
</feature>
<feature type="transmembrane region" description="Helical" evidence="2">
    <location>
        <begin position="64"/>
        <end position="86"/>
    </location>
</feature>
<proteinExistence type="predicted"/>
<keyword evidence="2" id="KW-1133">Transmembrane helix</keyword>
<name>A0A8T3CDU4_DENNO</name>
<protein>
    <recommendedName>
        <fullName evidence="5">Ribosomal protein L34e superfamily protein</fullName>
    </recommendedName>
</protein>
<accession>A0A8T3CDU4</accession>
<evidence type="ECO:0000256" key="1">
    <source>
        <dbReference type="SAM" id="MobiDB-lite"/>
    </source>
</evidence>
<evidence type="ECO:0000313" key="4">
    <source>
        <dbReference type="Proteomes" id="UP000829196"/>
    </source>
</evidence>
<dbReference type="SMR" id="A0A8T3CDU4"/>
<dbReference type="Proteomes" id="UP000829196">
    <property type="component" value="Unassembled WGS sequence"/>
</dbReference>
<organism evidence="3 4">
    <name type="scientific">Dendrobium nobile</name>
    <name type="common">Orchid</name>
    <dbReference type="NCBI Taxonomy" id="94219"/>
    <lineage>
        <taxon>Eukaryota</taxon>
        <taxon>Viridiplantae</taxon>
        <taxon>Streptophyta</taxon>
        <taxon>Embryophyta</taxon>
        <taxon>Tracheophyta</taxon>
        <taxon>Spermatophyta</taxon>
        <taxon>Magnoliopsida</taxon>
        <taxon>Liliopsida</taxon>
        <taxon>Asparagales</taxon>
        <taxon>Orchidaceae</taxon>
        <taxon>Epidendroideae</taxon>
        <taxon>Malaxideae</taxon>
        <taxon>Dendrobiinae</taxon>
        <taxon>Dendrobium</taxon>
    </lineage>
</organism>
<evidence type="ECO:0008006" key="5">
    <source>
        <dbReference type="Google" id="ProtNLM"/>
    </source>
</evidence>
<dbReference type="EMBL" id="JAGYWB010000001">
    <property type="protein sequence ID" value="KAI0531157.1"/>
    <property type="molecule type" value="Genomic_DNA"/>
</dbReference>
<keyword evidence="2" id="KW-0472">Membrane</keyword>
<feature type="transmembrane region" description="Helical" evidence="2">
    <location>
        <begin position="106"/>
        <end position="127"/>
    </location>
</feature>